<dbReference type="Gene3D" id="3.40.50.150">
    <property type="entry name" value="Vaccinia Virus protein VP39"/>
    <property type="match status" value="1"/>
</dbReference>
<evidence type="ECO:0000313" key="3">
    <source>
        <dbReference type="Proteomes" id="UP000244722"/>
    </source>
</evidence>
<feature type="compositionally biased region" description="Basic and acidic residues" evidence="1">
    <location>
        <begin position="269"/>
        <end position="284"/>
    </location>
</feature>
<accession>A0A2T6ZTC1</accession>
<dbReference type="Proteomes" id="UP000244722">
    <property type="component" value="Unassembled WGS sequence"/>
</dbReference>
<proteinExistence type="predicted"/>
<dbReference type="InterPro" id="IPR023165">
    <property type="entry name" value="rRNA_Ade_diMease-like_C"/>
</dbReference>
<dbReference type="OrthoDB" id="16079at2759"/>
<evidence type="ECO:0000256" key="1">
    <source>
        <dbReference type="SAM" id="MobiDB-lite"/>
    </source>
</evidence>
<organism evidence="2 3">
    <name type="scientific">Tuber borchii</name>
    <name type="common">White truffle</name>
    <dbReference type="NCBI Taxonomy" id="42251"/>
    <lineage>
        <taxon>Eukaryota</taxon>
        <taxon>Fungi</taxon>
        <taxon>Dikarya</taxon>
        <taxon>Ascomycota</taxon>
        <taxon>Pezizomycotina</taxon>
        <taxon>Pezizomycetes</taxon>
        <taxon>Pezizales</taxon>
        <taxon>Tuberaceae</taxon>
        <taxon>Tuber</taxon>
    </lineage>
</organism>
<dbReference type="Gene3D" id="1.10.8.100">
    <property type="entry name" value="Ribosomal RNA adenine dimethylase-like, domain 2"/>
    <property type="match status" value="1"/>
</dbReference>
<reference evidence="2 3" key="1">
    <citation type="submission" date="2017-04" db="EMBL/GenBank/DDBJ databases">
        <title>Draft genome sequence of Tuber borchii Vittad., a whitish edible truffle.</title>
        <authorList>
            <consortium name="DOE Joint Genome Institute"/>
            <person name="Murat C."/>
            <person name="Kuo A."/>
            <person name="Barry K.W."/>
            <person name="Clum A."/>
            <person name="Dockter R.B."/>
            <person name="Fauchery L."/>
            <person name="Iotti M."/>
            <person name="Kohler A."/>
            <person name="Labutti K."/>
            <person name="Lindquist E.A."/>
            <person name="Lipzen A."/>
            <person name="Ohm R.A."/>
            <person name="Wang M."/>
            <person name="Grigoriev I.V."/>
            <person name="Zambonelli A."/>
            <person name="Martin F.M."/>
        </authorList>
    </citation>
    <scope>NUCLEOTIDE SEQUENCE [LARGE SCALE GENOMIC DNA]</scope>
    <source>
        <strain evidence="2 3">Tbo3840</strain>
    </source>
</reference>
<keyword evidence="3" id="KW-1185">Reference proteome</keyword>
<gene>
    <name evidence="2" type="ORF">B9Z19DRAFT_1193092</name>
</gene>
<feature type="region of interest" description="Disordered" evidence="1">
    <location>
        <begin position="259"/>
        <end position="284"/>
    </location>
</feature>
<dbReference type="AlphaFoldDB" id="A0A2T6ZTC1"/>
<name>A0A2T6ZTC1_TUBBO</name>
<protein>
    <submittedName>
        <fullName evidence="2">Uncharacterized protein</fullName>
    </submittedName>
</protein>
<dbReference type="InterPro" id="IPR029063">
    <property type="entry name" value="SAM-dependent_MTases_sf"/>
</dbReference>
<comment type="caution">
    <text evidence="2">The sequence shown here is derived from an EMBL/GenBank/DDBJ whole genome shotgun (WGS) entry which is preliminary data.</text>
</comment>
<sequence length="429" mass="48268">MNPNLGIFSAALHERLQHILLEPEGIYGDRMREFQKRYKNSWYVPLDGYNWDTYDQLFSKGPLPPPWPDKLPRPDIRTTLSSEDVNLDLLFVGHLGKSAKSERCLPRSLAVRARPTATVEAIIDITEVATSDEIRKGQGIPKLPVINQDNVRVEEARRGIKLNVRPNGEAGLSKDPRPLKKLSYAQQKELKKTTAKVGKIEAIRDGKEPKLPRSLPTEEQVRAETRRKIAAMHPVHVDPNRVLPPEGIYSAIIEAIEEGSDQPQGVATGEERSTASASVRKEGDKSAARIWEEYESASPPDAELNPKNKAIPMSLLEMVPKVPRPSLSGPTPLERETNWLTFEWLLCHLFLLWACSVSSALRSLAPSAENILADLPAHQRIPPTNRVRFLEAHGLVNPAMAWTRWPFRDPGSQFEDHIERDFRSKTSDL</sequence>
<dbReference type="EMBL" id="NESQ01000108">
    <property type="protein sequence ID" value="PUU78742.1"/>
    <property type="molecule type" value="Genomic_DNA"/>
</dbReference>
<evidence type="ECO:0000313" key="2">
    <source>
        <dbReference type="EMBL" id="PUU78742.1"/>
    </source>
</evidence>